<dbReference type="EMBL" id="JBHLTL010000005">
    <property type="protein sequence ID" value="MFC0589545.1"/>
    <property type="molecule type" value="Genomic_DNA"/>
</dbReference>
<feature type="domain" description="Mechanosensitive ion channel MscS C-terminal" evidence="9">
    <location>
        <begin position="103"/>
        <end position="163"/>
    </location>
</feature>
<reference evidence="10 11" key="1">
    <citation type="submission" date="2024-09" db="EMBL/GenBank/DDBJ databases">
        <authorList>
            <person name="Sun Q."/>
            <person name="Mori K."/>
        </authorList>
    </citation>
    <scope>NUCLEOTIDE SEQUENCE [LARGE SCALE GENOMIC DNA]</scope>
    <source>
        <strain evidence="10 11">NCAIM B.02537</strain>
    </source>
</reference>
<feature type="region of interest" description="Disordered" evidence="7">
    <location>
        <begin position="216"/>
        <end position="248"/>
    </location>
</feature>
<organism evidence="10 11">
    <name type="scientific">Novosphingobium aquiterrae</name>
    <dbReference type="NCBI Taxonomy" id="624388"/>
    <lineage>
        <taxon>Bacteria</taxon>
        <taxon>Pseudomonadati</taxon>
        <taxon>Pseudomonadota</taxon>
        <taxon>Alphaproteobacteria</taxon>
        <taxon>Sphingomonadales</taxon>
        <taxon>Sphingomonadaceae</taxon>
        <taxon>Novosphingobium</taxon>
    </lineage>
</organism>
<evidence type="ECO:0000259" key="8">
    <source>
        <dbReference type="Pfam" id="PF00924"/>
    </source>
</evidence>
<comment type="caution">
    <text evidence="10">The sequence shown here is derived from an EMBL/GenBank/DDBJ whole genome shotgun (WGS) entry which is preliminary data.</text>
</comment>
<feature type="compositionally biased region" description="Acidic residues" evidence="7">
    <location>
        <begin position="238"/>
        <end position="248"/>
    </location>
</feature>
<dbReference type="InterPro" id="IPR006685">
    <property type="entry name" value="MscS_channel_2nd"/>
</dbReference>
<comment type="similarity">
    <text evidence="2">Belongs to the MscS (TC 1.A.23) family.</text>
</comment>
<name>A0ABV6PI94_9SPHN</name>
<keyword evidence="3" id="KW-1003">Cell membrane</keyword>
<feature type="domain" description="Mechanosensitive ion channel MscS" evidence="8">
    <location>
        <begin position="56"/>
        <end position="96"/>
    </location>
</feature>
<dbReference type="InterPro" id="IPR006686">
    <property type="entry name" value="MscS_channel_CS"/>
</dbReference>
<dbReference type="InterPro" id="IPR052702">
    <property type="entry name" value="MscS-like_channel"/>
</dbReference>
<evidence type="ECO:0000313" key="10">
    <source>
        <dbReference type="EMBL" id="MFC0589545.1"/>
    </source>
</evidence>
<dbReference type="Pfam" id="PF21082">
    <property type="entry name" value="MS_channel_3rd"/>
    <property type="match status" value="1"/>
</dbReference>
<evidence type="ECO:0000256" key="5">
    <source>
        <dbReference type="ARBA" id="ARBA00022989"/>
    </source>
</evidence>
<evidence type="ECO:0000313" key="11">
    <source>
        <dbReference type="Proteomes" id="UP001589943"/>
    </source>
</evidence>
<evidence type="ECO:0000256" key="2">
    <source>
        <dbReference type="ARBA" id="ARBA00008017"/>
    </source>
</evidence>
<evidence type="ECO:0000259" key="9">
    <source>
        <dbReference type="Pfam" id="PF21082"/>
    </source>
</evidence>
<dbReference type="SUPFAM" id="SSF50182">
    <property type="entry name" value="Sm-like ribonucleoproteins"/>
    <property type="match status" value="1"/>
</dbReference>
<dbReference type="Gene3D" id="2.30.30.60">
    <property type="match status" value="1"/>
</dbReference>
<dbReference type="RefSeq" id="WP_379481043.1">
    <property type="nucleotide sequence ID" value="NZ_JBHLTL010000005.1"/>
</dbReference>
<dbReference type="Pfam" id="PF00924">
    <property type="entry name" value="MS_channel_2nd"/>
    <property type="match status" value="1"/>
</dbReference>
<gene>
    <name evidence="10" type="ORF">ACFFF7_08985</name>
</gene>
<evidence type="ECO:0000256" key="6">
    <source>
        <dbReference type="ARBA" id="ARBA00023136"/>
    </source>
</evidence>
<comment type="subcellular location">
    <subcellularLocation>
        <location evidence="1">Cell membrane</location>
        <topology evidence="1">Multi-pass membrane protein</topology>
    </subcellularLocation>
</comment>
<proteinExistence type="inferred from homology"/>
<evidence type="ECO:0000256" key="1">
    <source>
        <dbReference type="ARBA" id="ARBA00004651"/>
    </source>
</evidence>
<keyword evidence="11" id="KW-1185">Reference proteome</keyword>
<dbReference type="Proteomes" id="UP001589943">
    <property type="component" value="Unassembled WGS sequence"/>
</dbReference>
<dbReference type="InterPro" id="IPR023408">
    <property type="entry name" value="MscS_beta-dom_sf"/>
</dbReference>
<keyword evidence="5" id="KW-1133">Transmembrane helix</keyword>
<dbReference type="InterPro" id="IPR049278">
    <property type="entry name" value="MS_channel_C"/>
</dbReference>
<keyword evidence="6" id="KW-0472">Membrane</keyword>
<feature type="compositionally biased region" description="Polar residues" evidence="7">
    <location>
        <begin position="34"/>
        <end position="43"/>
    </location>
</feature>
<evidence type="ECO:0000256" key="4">
    <source>
        <dbReference type="ARBA" id="ARBA00022692"/>
    </source>
</evidence>
<accession>A0ABV6PI94</accession>
<protein>
    <submittedName>
        <fullName evidence="10">Mechanosensitive ion channel family protein</fullName>
    </submittedName>
</protein>
<dbReference type="Gene3D" id="3.30.70.100">
    <property type="match status" value="1"/>
</dbReference>
<sequence length="248" mass="26639">MILPKTLETRLKPPELPPETDLRRGRYGPAAHRGQSSADQSASNYPVFAGLQLDDGTAGSVAAIGPRATTLRTTDHVDVVVPNANLLGAKLTNWTRDRASRRVRVPFTVAYGTDKEIVKQAALEAARSVPFTLPDEGDRKSQVWLTGFGDSALEFALIVWPSLDAVKRPGSMMAAYYWALDDALRKNGVEIPFPQHDLRIRGLFGREGDAAIDAVSGRNSDVPPNSSTHVPAKSANDAADDIAEGGAL</sequence>
<dbReference type="SUPFAM" id="SSF82689">
    <property type="entry name" value="Mechanosensitive channel protein MscS (YggB), C-terminal domain"/>
    <property type="match status" value="1"/>
</dbReference>
<dbReference type="InterPro" id="IPR010920">
    <property type="entry name" value="LSM_dom_sf"/>
</dbReference>
<dbReference type="PROSITE" id="PS01246">
    <property type="entry name" value="UPF0003"/>
    <property type="match status" value="1"/>
</dbReference>
<feature type="region of interest" description="Disordered" evidence="7">
    <location>
        <begin position="1"/>
        <end position="43"/>
    </location>
</feature>
<evidence type="ECO:0000256" key="3">
    <source>
        <dbReference type="ARBA" id="ARBA00022475"/>
    </source>
</evidence>
<dbReference type="PANTHER" id="PTHR30347:SF1">
    <property type="entry name" value="MECHANOSENSITIVE CHANNEL MSCK"/>
    <property type="match status" value="1"/>
</dbReference>
<dbReference type="InterPro" id="IPR011066">
    <property type="entry name" value="MscS_channel_C_sf"/>
</dbReference>
<keyword evidence="4" id="KW-0812">Transmembrane</keyword>
<feature type="compositionally biased region" description="Polar residues" evidence="7">
    <location>
        <begin position="217"/>
        <end position="229"/>
    </location>
</feature>
<evidence type="ECO:0000256" key="7">
    <source>
        <dbReference type="SAM" id="MobiDB-lite"/>
    </source>
</evidence>
<dbReference type="PANTHER" id="PTHR30347">
    <property type="entry name" value="POTASSIUM CHANNEL RELATED"/>
    <property type="match status" value="1"/>
</dbReference>